<dbReference type="KEGG" id="gtr:GLOTRDRAFT_120251"/>
<feature type="region of interest" description="Disordered" evidence="1">
    <location>
        <begin position="327"/>
        <end position="351"/>
    </location>
</feature>
<evidence type="ECO:0000313" key="2">
    <source>
        <dbReference type="EMBL" id="EPQ58608.1"/>
    </source>
</evidence>
<name>S7QH77_GLOTA</name>
<accession>S7QH77</accession>
<dbReference type="GeneID" id="19300615"/>
<sequence>MDATRDSWTEGTRAAFLEALELYPASTEYLAHTDPAIFTSSASGDAEQVVLISTALAHARDIQTFVHKFTGISLPLQSIAVCVRELTERNGGHASLKVPAYGHPAKRSSPLASLCHTAIDVEPTLVSTQPQHRRSEPRELSLNSQVLQSDALLPNFTRREQTSEDSSQTITSPMSLPALASPGLSNFENMSLSSPSPTPLSMSRRRLAANIPALRCQVRLPPPSLGPRSNPSLDTPRSPHPNSPSLPRNNHEALYQVQAQGLVTPVDQIIHTPFQPPEMESPLTEKGDGRWRFSSGLSSPMTDYSNLPSPSTLTPLIDDYHMGSPVSALRSPANGGGFSHAPEPSATPIRRRPLLCSHTLSRPILSLSRRLSYSQGVSRSAHNTPDRCSPRSGPPPYESSGLASPLVIRTPDATEANGDAVDSPIVIPSGIRTYFD</sequence>
<feature type="region of interest" description="Disordered" evidence="1">
    <location>
        <begin position="125"/>
        <end position="177"/>
    </location>
</feature>
<protein>
    <submittedName>
        <fullName evidence="2">Uncharacterized protein</fullName>
    </submittedName>
</protein>
<dbReference type="Proteomes" id="UP000030669">
    <property type="component" value="Unassembled WGS sequence"/>
</dbReference>
<feature type="compositionally biased region" description="Polar residues" evidence="1">
    <location>
        <begin position="164"/>
        <end position="174"/>
    </location>
</feature>
<dbReference type="EMBL" id="KB469298">
    <property type="protein sequence ID" value="EPQ58608.1"/>
    <property type="molecule type" value="Genomic_DNA"/>
</dbReference>
<reference evidence="2 3" key="1">
    <citation type="journal article" date="2012" name="Science">
        <title>The Paleozoic origin of enzymatic lignin decomposition reconstructed from 31 fungal genomes.</title>
        <authorList>
            <person name="Floudas D."/>
            <person name="Binder M."/>
            <person name="Riley R."/>
            <person name="Barry K."/>
            <person name="Blanchette R.A."/>
            <person name="Henrissat B."/>
            <person name="Martinez A.T."/>
            <person name="Otillar R."/>
            <person name="Spatafora J.W."/>
            <person name="Yadav J.S."/>
            <person name="Aerts A."/>
            <person name="Benoit I."/>
            <person name="Boyd A."/>
            <person name="Carlson A."/>
            <person name="Copeland A."/>
            <person name="Coutinho P.M."/>
            <person name="de Vries R.P."/>
            <person name="Ferreira P."/>
            <person name="Findley K."/>
            <person name="Foster B."/>
            <person name="Gaskell J."/>
            <person name="Glotzer D."/>
            <person name="Gorecki P."/>
            <person name="Heitman J."/>
            <person name="Hesse C."/>
            <person name="Hori C."/>
            <person name="Igarashi K."/>
            <person name="Jurgens J.A."/>
            <person name="Kallen N."/>
            <person name="Kersten P."/>
            <person name="Kohler A."/>
            <person name="Kuees U."/>
            <person name="Kumar T.K.A."/>
            <person name="Kuo A."/>
            <person name="LaButti K."/>
            <person name="Larrondo L.F."/>
            <person name="Lindquist E."/>
            <person name="Ling A."/>
            <person name="Lombard V."/>
            <person name="Lucas S."/>
            <person name="Lundell T."/>
            <person name="Martin R."/>
            <person name="McLaughlin D.J."/>
            <person name="Morgenstern I."/>
            <person name="Morin E."/>
            <person name="Murat C."/>
            <person name="Nagy L.G."/>
            <person name="Nolan M."/>
            <person name="Ohm R.A."/>
            <person name="Patyshakuliyeva A."/>
            <person name="Rokas A."/>
            <person name="Ruiz-Duenas F.J."/>
            <person name="Sabat G."/>
            <person name="Salamov A."/>
            <person name="Samejima M."/>
            <person name="Schmutz J."/>
            <person name="Slot J.C."/>
            <person name="St John F."/>
            <person name="Stenlid J."/>
            <person name="Sun H."/>
            <person name="Sun S."/>
            <person name="Syed K."/>
            <person name="Tsang A."/>
            <person name="Wiebenga A."/>
            <person name="Young D."/>
            <person name="Pisabarro A."/>
            <person name="Eastwood D.C."/>
            <person name="Martin F."/>
            <person name="Cullen D."/>
            <person name="Grigoriev I.V."/>
            <person name="Hibbett D.S."/>
        </authorList>
    </citation>
    <scope>NUCLEOTIDE SEQUENCE [LARGE SCALE GENOMIC DNA]</scope>
    <source>
        <strain evidence="2 3">ATCC 11539</strain>
    </source>
</reference>
<dbReference type="RefSeq" id="XP_007863740.1">
    <property type="nucleotide sequence ID" value="XM_007865549.1"/>
</dbReference>
<feature type="region of interest" description="Disordered" evidence="1">
    <location>
        <begin position="375"/>
        <end position="403"/>
    </location>
</feature>
<gene>
    <name evidence="2" type="ORF">GLOTRDRAFT_120251</name>
</gene>
<dbReference type="STRING" id="670483.S7QH77"/>
<dbReference type="AlphaFoldDB" id="S7QH77"/>
<evidence type="ECO:0000313" key="3">
    <source>
        <dbReference type="Proteomes" id="UP000030669"/>
    </source>
</evidence>
<evidence type="ECO:0000256" key="1">
    <source>
        <dbReference type="SAM" id="MobiDB-lite"/>
    </source>
</evidence>
<dbReference type="OrthoDB" id="2804739at2759"/>
<dbReference type="OMA" id="AHFSEPR"/>
<dbReference type="HOGENOM" id="CLU_628582_0_0_1"/>
<keyword evidence="3" id="KW-1185">Reference proteome</keyword>
<feature type="region of interest" description="Disordered" evidence="1">
    <location>
        <begin position="213"/>
        <end position="249"/>
    </location>
</feature>
<proteinExistence type="predicted"/>
<organism evidence="2 3">
    <name type="scientific">Gloeophyllum trabeum (strain ATCC 11539 / FP-39264 / Madison 617)</name>
    <name type="common">Brown rot fungus</name>
    <dbReference type="NCBI Taxonomy" id="670483"/>
    <lineage>
        <taxon>Eukaryota</taxon>
        <taxon>Fungi</taxon>
        <taxon>Dikarya</taxon>
        <taxon>Basidiomycota</taxon>
        <taxon>Agaricomycotina</taxon>
        <taxon>Agaricomycetes</taxon>
        <taxon>Gloeophyllales</taxon>
        <taxon>Gloeophyllaceae</taxon>
        <taxon>Gloeophyllum</taxon>
    </lineage>
</organism>